<dbReference type="SFLD" id="SFLDS00003">
    <property type="entry name" value="Haloacid_Dehalogenase"/>
    <property type="match status" value="1"/>
</dbReference>
<dbReference type="NCBIfam" id="TIGR01509">
    <property type="entry name" value="HAD-SF-IA-v3"/>
    <property type="match status" value="1"/>
</dbReference>
<dbReference type="InterPro" id="IPR006439">
    <property type="entry name" value="HAD-SF_hydro_IA"/>
</dbReference>
<dbReference type="RefSeq" id="WP_185661344.1">
    <property type="nucleotide sequence ID" value="NZ_CAWPOO010000013.1"/>
</dbReference>
<dbReference type="SFLD" id="SFLDG01135">
    <property type="entry name" value="C1.5.6:_HAD__Beta-PGM__Phospha"/>
    <property type="match status" value="1"/>
</dbReference>
<gene>
    <name evidence="1" type="ORF">H5P27_15485</name>
</gene>
<dbReference type="InterPro" id="IPR023214">
    <property type="entry name" value="HAD_sf"/>
</dbReference>
<proteinExistence type="predicted"/>
<dbReference type="InterPro" id="IPR023198">
    <property type="entry name" value="PGP-like_dom2"/>
</dbReference>
<dbReference type="SFLD" id="SFLDG01129">
    <property type="entry name" value="C1.5:_HAD__Beta-PGM__Phosphata"/>
    <property type="match status" value="1"/>
</dbReference>
<evidence type="ECO:0000313" key="1">
    <source>
        <dbReference type="EMBL" id="MBC2607455.1"/>
    </source>
</evidence>
<keyword evidence="2" id="KW-1185">Reference proteome</keyword>
<dbReference type="InterPro" id="IPR036412">
    <property type="entry name" value="HAD-like_sf"/>
</dbReference>
<dbReference type="SUPFAM" id="SSF56784">
    <property type="entry name" value="HAD-like"/>
    <property type="match status" value="1"/>
</dbReference>
<dbReference type="AlphaFoldDB" id="A0A7X1BAN6"/>
<reference evidence="1 2" key="1">
    <citation type="submission" date="2020-07" db="EMBL/GenBank/DDBJ databases">
        <authorList>
            <person name="Feng X."/>
        </authorList>
    </citation>
    <scope>NUCLEOTIDE SEQUENCE [LARGE SCALE GENOMIC DNA]</scope>
    <source>
        <strain evidence="1 2">JCM23202</strain>
    </source>
</reference>
<dbReference type="Pfam" id="PF00702">
    <property type="entry name" value="Hydrolase"/>
    <property type="match status" value="1"/>
</dbReference>
<comment type="caution">
    <text evidence="1">The sequence shown here is derived from an EMBL/GenBank/DDBJ whole genome shotgun (WGS) entry which is preliminary data.</text>
</comment>
<dbReference type="PRINTS" id="PR00413">
    <property type="entry name" value="HADHALOGNASE"/>
</dbReference>
<dbReference type="PANTHER" id="PTHR18901:SF38">
    <property type="entry name" value="PSEUDOURIDINE-5'-PHOSPHATASE"/>
    <property type="match status" value="1"/>
</dbReference>
<organism evidence="1 2">
    <name type="scientific">Pelagicoccus albus</name>
    <dbReference type="NCBI Taxonomy" id="415222"/>
    <lineage>
        <taxon>Bacteria</taxon>
        <taxon>Pseudomonadati</taxon>
        <taxon>Verrucomicrobiota</taxon>
        <taxon>Opitutia</taxon>
        <taxon>Puniceicoccales</taxon>
        <taxon>Pelagicoccaceae</taxon>
        <taxon>Pelagicoccus</taxon>
    </lineage>
</organism>
<dbReference type="Gene3D" id="3.40.50.1000">
    <property type="entry name" value="HAD superfamily/HAD-like"/>
    <property type="match status" value="1"/>
</dbReference>
<evidence type="ECO:0000313" key="2">
    <source>
        <dbReference type="Proteomes" id="UP000526501"/>
    </source>
</evidence>
<dbReference type="Gene3D" id="1.10.150.240">
    <property type="entry name" value="Putative phosphatase, domain 2"/>
    <property type="match status" value="1"/>
</dbReference>
<dbReference type="EMBL" id="JACHVC010000013">
    <property type="protein sequence ID" value="MBC2607455.1"/>
    <property type="molecule type" value="Genomic_DNA"/>
</dbReference>
<dbReference type="PANTHER" id="PTHR18901">
    <property type="entry name" value="2-DEOXYGLUCOSE-6-PHOSPHATE PHOSPHATASE 2"/>
    <property type="match status" value="1"/>
</dbReference>
<accession>A0A7X1BAN6</accession>
<name>A0A7X1BAN6_9BACT</name>
<protein>
    <submittedName>
        <fullName evidence="1">HAD family phosphatase</fullName>
    </submittedName>
</protein>
<dbReference type="CDD" id="cd07505">
    <property type="entry name" value="HAD_BPGM-like"/>
    <property type="match status" value="1"/>
</dbReference>
<sequence length="223" mass="24246">MTKQDIAAVVWDMDGLIFDTERLSFEAWKIGANAIGVEIDLPLFQTLIGMNSPTIVRKLTEYFGEAVDVEELRRGAGLAYDDLIAQGPPLKTGAKECIQMVASLRVPQALATSSSYKYASRKLESHGLLELFNETVTGDQVTHGKPHPEPYLTAAQKLGIPPSSCIAFEDSVNGIHSAKTAGMTTALVPDMCPHGPESLARVDHTFDTLLEAKPFLESLFQRG</sequence>
<dbReference type="Proteomes" id="UP000526501">
    <property type="component" value="Unassembled WGS sequence"/>
</dbReference>